<reference evidence="15" key="1">
    <citation type="submission" date="2025-08" db="UniProtKB">
        <authorList>
            <consortium name="RefSeq"/>
        </authorList>
    </citation>
    <scope>IDENTIFICATION</scope>
</reference>
<evidence type="ECO:0000256" key="10">
    <source>
        <dbReference type="ARBA" id="ARBA00023273"/>
    </source>
</evidence>
<evidence type="ECO:0000256" key="12">
    <source>
        <dbReference type="ARBA" id="ARBA00071454"/>
    </source>
</evidence>
<dbReference type="FunFam" id="3.80.10.10:FF:000932">
    <property type="entry name" value="Leucine Rich Repeat family protein"/>
    <property type="match status" value="1"/>
</dbReference>
<dbReference type="AlphaFoldDB" id="A0A1S3A6B2"/>
<evidence type="ECO:0000256" key="2">
    <source>
        <dbReference type="ARBA" id="ARBA00022553"/>
    </source>
</evidence>
<dbReference type="eggNOG" id="KOG0531">
    <property type="taxonomic scope" value="Eukaryota"/>
</dbReference>
<dbReference type="RefSeq" id="XP_007530083.1">
    <property type="nucleotide sequence ID" value="XM_007530021.3"/>
</dbReference>
<dbReference type="GO" id="GO:0031514">
    <property type="term" value="C:motile cilium"/>
    <property type="evidence" value="ECO:0007669"/>
    <property type="project" value="UniProtKB-SubCell"/>
</dbReference>
<evidence type="ECO:0000313" key="14">
    <source>
        <dbReference type="Proteomes" id="UP001652624"/>
    </source>
</evidence>
<evidence type="ECO:0000256" key="7">
    <source>
        <dbReference type="ARBA" id="ARBA00022871"/>
    </source>
</evidence>
<evidence type="ECO:0000256" key="8">
    <source>
        <dbReference type="ARBA" id="ARBA00023054"/>
    </source>
</evidence>
<dbReference type="InterPro" id="IPR050576">
    <property type="entry name" value="Cilia_flagella_integrity"/>
</dbReference>
<evidence type="ECO:0000256" key="11">
    <source>
        <dbReference type="ARBA" id="ARBA00058432"/>
    </source>
</evidence>
<gene>
    <name evidence="15" type="primary">LRRC46</name>
</gene>
<evidence type="ECO:0000313" key="15">
    <source>
        <dbReference type="RefSeq" id="XP_007530083.1"/>
    </source>
</evidence>
<keyword evidence="10" id="KW-0966">Cell projection</keyword>
<dbReference type="InParanoid" id="A0A1S3A6B2"/>
<feature type="compositionally biased region" description="Basic and acidic residues" evidence="13">
    <location>
        <begin position="200"/>
        <end position="211"/>
    </location>
</feature>
<organism evidence="14 15">
    <name type="scientific">Erinaceus europaeus</name>
    <name type="common">Western European hedgehog</name>
    <dbReference type="NCBI Taxonomy" id="9365"/>
    <lineage>
        <taxon>Eukaryota</taxon>
        <taxon>Metazoa</taxon>
        <taxon>Chordata</taxon>
        <taxon>Craniata</taxon>
        <taxon>Vertebrata</taxon>
        <taxon>Euteleostomi</taxon>
        <taxon>Mammalia</taxon>
        <taxon>Eutheria</taxon>
        <taxon>Laurasiatheria</taxon>
        <taxon>Eulipotyphla</taxon>
        <taxon>Erinaceidae</taxon>
        <taxon>Erinaceinae</taxon>
        <taxon>Erinaceus</taxon>
    </lineage>
</organism>
<keyword evidence="4" id="KW-0677">Repeat</keyword>
<dbReference type="GO" id="GO:0030154">
    <property type="term" value="P:cell differentiation"/>
    <property type="evidence" value="ECO:0007669"/>
    <property type="project" value="UniProtKB-KW"/>
</dbReference>
<dbReference type="PROSITE" id="PS51450">
    <property type="entry name" value="LRR"/>
    <property type="match status" value="3"/>
</dbReference>
<dbReference type="InterPro" id="IPR032675">
    <property type="entry name" value="LRR_dom_sf"/>
</dbReference>
<dbReference type="GO" id="GO:0007283">
    <property type="term" value="P:spermatogenesis"/>
    <property type="evidence" value="ECO:0007669"/>
    <property type="project" value="UniProtKB-KW"/>
</dbReference>
<keyword evidence="3" id="KW-0433">Leucine-rich repeat</keyword>
<keyword evidence="2" id="KW-0597">Phosphoprotein</keyword>
<dbReference type="InterPro" id="IPR001611">
    <property type="entry name" value="Leu-rich_rpt"/>
</dbReference>
<comment type="subcellular location">
    <subcellularLocation>
        <location evidence="1">Cell projection</location>
        <location evidence="1">Cilium</location>
        <location evidence="1">Flagellum</location>
    </subcellularLocation>
</comment>
<dbReference type="SMART" id="SM00365">
    <property type="entry name" value="LRR_SD22"/>
    <property type="match status" value="3"/>
</dbReference>
<keyword evidence="9" id="KW-0969">Cilium</keyword>
<keyword evidence="5" id="KW-0221">Differentiation</keyword>
<evidence type="ECO:0000256" key="6">
    <source>
        <dbReference type="ARBA" id="ARBA00022846"/>
    </source>
</evidence>
<dbReference type="CTD" id="90506"/>
<evidence type="ECO:0000256" key="13">
    <source>
        <dbReference type="SAM" id="MobiDB-lite"/>
    </source>
</evidence>
<protein>
    <recommendedName>
        <fullName evidence="12">Leucine-rich repeat-containing protein 46</fullName>
    </recommendedName>
</protein>
<sequence length="319" mass="35656">MSTDKPAQGPEEGDVCITEALITKRNLTFPEDEELSANMFHTLAELQTVRLDREGITTIKNLESLQNLHSLYLQANKIERIENLDCIPSLRFLSLAGNRIRQVENLRDLPHLQFLDLSENLIEKLKLDEFPQSILILNLTGNSCTNQNGYREQLMEALPLLLDLDRQPVSERWASDEEDKSSSEEDEFPELGGPFCSEKGFFKEMEQEMMRRKERRQQGALTEHLLRMETKPTLTSLPELAEDATAGDCSHSDTPSEGTETTLEPPSLPQATSATKKPSALVSKAHPSTMQAKKVTRAATVSKASLSGGSSTTKMRVKN</sequence>
<keyword evidence="14" id="KW-1185">Reference proteome</keyword>
<name>A0A1S3A6B2_ERIEU</name>
<evidence type="ECO:0000256" key="1">
    <source>
        <dbReference type="ARBA" id="ARBA00004230"/>
    </source>
</evidence>
<dbReference type="Gene3D" id="3.80.10.10">
    <property type="entry name" value="Ribonuclease Inhibitor"/>
    <property type="match status" value="1"/>
</dbReference>
<feature type="compositionally biased region" description="Polar residues" evidence="13">
    <location>
        <begin position="302"/>
        <end position="319"/>
    </location>
</feature>
<dbReference type="SUPFAM" id="SSF52058">
    <property type="entry name" value="L domain-like"/>
    <property type="match status" value="1"/>
</dbReference>
<dbReference type="OrthoDB" id="7451790at2759"/>
<accession>A0A1S3A6B2</accession>
<evidence type="ECO:0000256" key="3">
    <source>
        <dbReference type="ARBA" id="ARBA00022614"/>
    </source>
</evidence>
<dbReference type="PANTHER" id="PTHR45973:SF9">
    <property type="entry name" value="LEUCINE-RICH REPEAT-CONTAINING PROTEIN 46"/>
    <property type="match status" value="1"/>
</dbReference>
<keyword evidence="8" id="KW-0175">Coiled coil</keyword>
<dbReference type="PANTHER" id="PTHR45973">
    <property type="entry name" value="PROTEIN PHOSPHATASE 1 REGULATORY SUBUNIT SDS22-RELATED"/>
    <property type="match status" value="1"/>
</dbReference>
<dbReference type="GeneID" id="103119702"/>
<dbReference type="Pfam" id="PF12799">
    <property type="entry name" value="LRR_4"/>
    <property type="match status" value="1"/>
</dbReference>
<feature type="compositionally biased region" description="Polar residues" evidence="13">
    <location>
        <begin position="252"/>
        <end position="276"/>
    </location>
</feature>
<dbReference type="FunCoup" id="A0A1S3A6B2">
    <property type="interactions" value="66"/>
</dbReference>
<feature type="compositionally biased region" description="Basic and acidic residues" evidence="13">
    <location>
        <begin position="171"/>
        <end position="183"/>
    </location>
</feature>
<keyword evidence="6" id="KW-0282">Flagellum</keyword>
<comment type="function">
    <text evidence="11">Required for normal spermatogenesis and male fertility. Plays an important role in sperm flagellum biogenesis.</text>
</comment>
<evidence type="ECO:0000256" key="4">
    <source>
        <dbReference type="ARBA" id="ARBA00022737"/>
    </source>
</evidence>
<feature type="region of interest" description="Disordered" evidence="13">
    <location>
        <begin position="171"/>
        <end position="319"/>
    </location>
</feature>
<dbReference type="STRING" id="9365.ENSEEUP00000003641"/>
<keyword evidence="7" id="KW-0744">Spermatogenesis</keyword>
<evidence type="ECO:0000256" key="5">
    <source>
        <dbReference type="ARBA" id="ARBA00022782"/>
    </source>
</evidence>
<dbReference type="InterPro" id="IPR025875">
    <property type="entry name" value="Leu-rich_rpt_4"/>
</dbReference>
<proteinExistence type="predicted"/>
<dbReference type="Proteomes" id="UP001652624">
    <property type="component" value="Chromosome 12"/>
</dbReference>
<evidence type="ECO:0000256" key="9">
    <source>
        <dbReference type="ARBA" id="ARBA00023069"/>
    </source>
</evidence>